<protein>
    <submittedName>
        <fullName evidence="2">Uncharacterized protein</fullName>
    </submittedName>
</protein>
<proteinExistence type="predicted"/>
<evidence type="ECO:0000256" key="1">
    <source>
        <dbReference type="SAM" id="MobiDB-lite"/>
    </source>
</evidence>
<dbReference type="AlphaFoldDB" id="A0A7M5UY67"/>
<evidence type="ECO:0000313" key="2">
    <source>
        <dbReference type="EnsemblMetazoa" id="CLYHEMP004413.1"/>
    </source>
</evidence>
<dbReference type="EnsemblMetazoa" id="CLYHEMT004413.1">
    <property type="protein sequence ID" value="CLYHEMP004413.1"/>
    <property type="gene ID" value="CLYHEMG004413"/>
</dbReference>
<organism evidence="2 3">
    <name type="scientific">Clytia hemisphaerica</name>
    <dbReference type="NCBI Taxonomy" id="252671"/>
    <lineage>
        <taxon>Eukaryota</taxon>
        <taxon>Metazoa</taxon>
        <taxon>Cnidaria</taxon>
        <taxon>Hydrozoa</taxon>
        <taxon>Hydroidolina</taxon>
        <taxon>Leptothecata</taxon>
        <taxon>Obeliida</taxon>
        <taxon>Clytiidae</taxon>
        <taxon>Clytia</taxon>
    </lineage>
</organism>
<sequence length="102" mass="10826">MSSRGNSLMSKGLNSNNSSSNSKTKSKPIGINTGGSSSSISTSSSGSYGSPLNSGIHYYGCQSTIVRHDINYSLPKQEPIPKASNLGYVTHKNHETKLYKGK</sequence>
<reference evidence="2" key="1">
    <citation type="submission" date="2021-01" db="UniProtKB">
        <authorList>
            <consortium name="EnsemblMetazoa"/>
        </authorList>
    </citation>
    <scope>IDENTIFICATION</scope>
</reference>
<dbReference type="Proteomes" id="UP000594262">
    <property type="component" value="Unplaced"/>
</dbReference>
<keyword evidence="3" id="KW-1185">Reference proteome</keyword>
<evidence type="ECO:0000313" key="3">
    <source>
        <dbReference type="Proteomes" id="UP000594262"/>
    </source>
</evidence>
<accession>A0A7M5UY67</accession>
<feature type="region of interest" description="Disordered" evidence="1">
    <location>
        <begin position="1"/>
        <end position="49"/>
    </location>
</feature>
<name>A0A7M5UY67_9CNID</name>